<sequence>MRFLTVLAAGAYLSEHVTASPIVEITNRMVERSLESRAVFTYQGCYSEGTSGGGIGAGKALVGKTVTAPSGGLTVEYCAQSCAGFVLFGLETTTTCDTSCVGNTAQICGAYQKLSICSPGPQGIQGPTGPAGAAGAKGAPGAKGPGAQGVAGAAGSTGATGVKTALMDNLAKLEHRGAPGNPGLGAAGDTGAPGADGAQGPIGATGDTGAPGPAGPCRPAGRNMGFESIANPSYDQPWDISPGFINNVAYSFNSRLEPNAGLQHALLDFTLDGARSGRFEQGDVQLCPGTTYTFTASLKWTATGSSTTPPICTIYFYLGPDENNLSELVTLPTRIDVDTIEKAALPTSYTEYTGTYIAGAGDESDELVVLIDCDGNAENLGLISFDSFRLAPTVV</sequence>
<dbReference type="PANTHER" id="PTHR24637">
    <property type="entry name" value="COLLAGEN"/>
    <property type="match status" value="1"/>
</dbReference>
<keyword evidence="2" id="KW-0732">Signal</keyword>
<evidence type="ECO:0000259" key="3">
    <source>
        <dbReference type="SMART" id="SM00321"/>
    </source>
</evidence>
<feature type="signal peptide" evidence="2">
    <location>
        <begin position="1"/>
        <end position="19"/>
    </location>
</feature>
<dbReference type="PANTHER" id="PTHR24637:SF421">
    <property type="entry name" value="CUTICLE COLLAGEN DPY-2"/>
    <property type="match status" value="1"/>
</dbReference>
<organism evidence="4 5">
    <name type="scientific">Glarea lozoyensis (strain ATCC 74030 / MF5533)</name>
    <dbReference type="NCBI Taxonomy" id="1104152"/>
    <lineage>
        <taxon>Eukaryota</taxon>
        <taxon>Fungi</taxon>
        <taxon>Dikarya</taxon>
        <taxon>Ascomycota</taxon>
        <taxon>Pezizomycotina</taxon>
        <taxon>Leotiomycetes</taxon>
        <taxon>Helotiales</taxon>
        <taxon>Helotiaceae</taxon>
        <taxon>Glarea</taxon>
    </lineage>
</organism>
<dbReference type="EMBL" id="AGUE01000021">
    <property type="protein sequence ID" value="EHL02560.1"/>
    <property type="molecule type" value="Genomic_DNA"/>
</dbReference>
<dbReference type="Gene3D" id="2.60.120.260">
    <property type="entry name" value="Galactose-binding domain-like"/>
    <property type="match status" value="1"/>
</dbReference>
<name>H0EFU6_GLAL7</name>
<evidence type="ECO:0000313" key="5">
    <source>
        <dbReference type="Proteomes" id="UP000005446"/>
    </source>
</evidence>
<evidence type="ECO:0000256" key="1">
    <source>
        <dbReference type="SAM" id="MobiDB-lite"/>
    </source>
</evidence>
<feature type="chain" id="PRO_5003532194" evidence="2">
    <location>
        <begin position="20"/>
        <end position="395"/>
    </location>
</feature>
<dbReference type="OrthoDB" id="2019572at2759"/>
<proteinExistence type="predicted"/>
<dbReference type="SMART" id="SM00321">
    <property type="entry name" value="WSC"/>
    <property type="match status" value="1"/>
</dbReference>
<feature type="domain" description="WSC" evidence="3">
    <location>
        <begin position="39"/>
        <end position="120"/>
    </location>
</feature>
<dbReference type="InParanoid" id="H0EFU6"/>
<feature type="compositionally biased region" description="Low complexity" evidence="1">
    <location>
        <begin position="189"/>
        <end position="222"/>
    </location>
</feature>
<feature type="compositionally biased region" description="Low complexity" evidence="1">
    <location>
        <begin position="126"/>
        <end position="140"/>
    </location>
</feature>
<feature type="region of interest" description="Disordered" evidence="1">
    <location>
        <begin position="174"/>
        <end position="224"/>
    </location>
</feature>
<dbReference type="HOGENOM" id="CLU_698402_0_0_1"/>
<keyword evidence="4" id="KW-0176">Collagen</keyword>
<protein>
    <submittedName>
        <fullName evidence="4">Putative Collagen alpha-1(IX) chain</fullName>
    </submittedName>
</protein>
<reference evidence="4 5" key="1">
    <citation type="journal article" date="2012" name="Eukaryot. Cell">
        <title>Genome sequence of the fungus Glarea lozoyensis: the first genome sequence of a species from the Helotiaceae family.</title>
        <authorList>
            <person name="Youssar L."/>
            <person name="Gruening B.A."/>
            <person name="Erxleben A."/>
            <person name="Guenther S."/>
            <person name="Huettel W."/>
        </authorList>
    </citation>
    <scope>NUCLEOTIDE SEQUENCE [LARGE SCALE GENOMIC DNA]</scope>
    <source>
        <strain evidence="5">ATCC 74030 / MF5533</strain>
    </source>
</reference>
<dbReference type="Proteomes" id="UP000005446">
    <property type="component" value="Unassembled WGS sequence"/>
</dbReference>
<comment type="caution">
    <text evidence="4">The sequence shown here is derived from an EMBL/GenBank/DDBJ whole genome shotgun (WGS) entry which is preliminary data.</text>
</comment>
<keyword evidence="5" id="KW-1185">Reference proteome</keyword>
<evidence type="ECO:0000313" key="4">
    <source>
        <dbReference type="EMBL" id="EHL02560.1"/>
    </source>
</evidence>
<dbReference type="AlphaFoldDB" id="H0EFU6"/>
<dbReference type="InterPro" id="IPR002889">
    <property type="entry name" value="WSC_carb-bd"/>
</dbReference>
<evidence type="ECO:0000256" key="2">
    <source>
        <dbReference type="SAM" id="SignalP"/>
    </source>
</evidence>
<accession>H0EFU6</accession>
<gene>
    <name evidence="4" type="ORF">M7I_1354</name>
</gene>
<feature type="region of interest" description="Disordered" evidence="1">
    <location>
        <begin position="126"/>
        <end position="158"/>
    </location>
</feature>